<dbReference type="PANTHER" id="PTHR21143:SF133">
    <property type="entry name" value="GUSTATORY AND PHEROMONE RECEPTOR 32A-RELATED"/>
    <property type="match status" value="1"/>
</dbReference>
<evidence type="ECO:0000256" key="2">
    <source>
        <dbReference type="ARBA" id="ARBA00022475"/>
    </source>
</evidence>
<dbReference type="PANTHER" id="PTHR21143">
    <property type="entry name" value="INVERTEBRATE GUSTATORY RECEPTOR"/>
    <property type="match status" value="1"/>
</dbReference>
<sequence length="193" mass="21305">TALSSLLFSSLLFSSLLFSSLLFSSLLFSSLHTAGRAALKPSTADVPDSLGRLCRWHRQLCDVVDALAACFQASLLVGIAFCFSNSVLGVYTFITKYKDRVPLAVKVPSAIWTACYSCRLVLFSTVPADTVAQARKTRVLVERLNNRSLDADSKQEIEIFISHLSSRHVTFTVCGFFTLDLLFLRSVSDGWNH</sequence>
<evidence type="ECO:0008006" key="11">
    <source>
        <dbReference type="Google" id="ProtNLM"/>
    </source>
</evidence>
<feature type="non-terminal residue" evidence="9">
    <location>
        <position position="193"/>
    </location>
</feature>
<gene>
    <name evidence="9" type="ORF">ANN_16422</name>
</gene>
<evidence type="ECO:0000313" key="9">
    <source>
        <dbReference type="EMBL" id="KAJ4434102.1"/>
    </source>
</evidence>
<dbReference type="InterPro" id="IPR013604">
    <property type="entry name" value="7TM_chemorcpt"/>
</dbReference>
<dbReference type="EMBL" id="JAJSOF020000027">
    <property type="protein sequence ID" value="KAJ4434102.1"/>
    <property type="molecule type" value="Genomic_DNA"/>
</dbReference>
<evidence type="ECO:0000256" key="7">
    <source>
        <dbReference type="ARBA" id="ARBA00023224"/>
    </source>
</evidence>
<feature type="transmembrane region" description="Helical" evidence="8">
    <location>
        <begin position="66"/>
        <end position="94"/>
    </location>
</feature>
<keyword evidence="3 8" id="KW-0812">Transmembrane</keyword>
<evidence type="ECO:0000256" key="5">
    <source>
        <dbReference type="ARBA" id="ARBA00023136"/>
    </source>
</evidence>
<organism evidence="9 10">
    <name type="scientific">Periplaneta americana</name>
    <name type="common">American cockroach</name>
    <name type="synonym">Blatta americana</name>
    <dbReference type="NCBI Taxonomy" id="6978"/>
    <lineage>
        <taxon>Eukaryota</taxon>
        <taxon>Metazoa</taxon>
        <taxon>Ecdysozoa</taxon>
        <taxon>Arthropoda</taxon>
        <taxon>Hexapoda</taxon>
        <taxon>Insecta</taxon>
        <taxon>Pterygota</taxon>
        <taxon>Neoptera</taxon>
        <taxon>Polyneoptera</taxon>
        <taxon>Dictyoptera</taxon>
        <taxon>Blattodea</taxon>
        <taxon>Blattoidea</taxon>
        <taxon>Blattidae</taxon>
        <taxon>Blattinae</taxon>
        <taxon>Periplaneta</taxon>
    </lineage>
</organism>
<evidence type="ECO:0000313" key="10">
    <source>
        <dbReference type="Proteomes" id="UP001148838"/>
    </source>
</evidence>
<name>A0ABQ8SK55_PERAM</name>
<keyword evidence="6" id="KW-0675">Receptor</keyword>
<evidence type="ECO:0000256" key="4">
    <source>
        <dbReference type="ARBA" id="ARBA00022989"/>
    </source>
</evidence>
<dbReference type="Proteomes" id="UP001148838">
    <property type="component" value="Unassembled WGS sequence"/>
</dbReference>
<keyword evidence="7" id="KW-0807">Transducer</keyword>
<feature type="non-terminal residue" evidence="9">
    <location>
        <position position="1"/>
    </location>
</feature>
<evidence type="ECO:0000256" key="3">
    <source>
        <dbReference type="ARBA" id="ARBA00022692"/>
    </source>
</evidence>
<comment type="subcellular location">
    <subcellularLocation>
        <location evidence="1">Cell membrane</location>
        <topology evidence="1">Multi-pass membrane protein</topology>
    </subcellularLocation>
</comment>
<dbReference type="Pfam" id="PF08395">
    <property type="entry name" value="7tm_7"/>
    <property type="match status" value="1"/>
</dbReference>
<evidence type="ECO:0000256" key="1">
    <source>
        <dbReference type="ARBA" id="ARBA00004651"/>
    </source>
</evidence>
<accession>A0ABQ8SK55</accession>
<evidence type="ECO:0000256" key="6">
    <source>
        <dbReference type="ARBA" id="ARBA00023170"/>
    </source>
</evidence>
<protein>
    <recommendedName>
        <fullName evidence="11">Gustatory receptor</fullName>
    </recommendedName>
</protein>
<keyword evidence="2" id="KW-1003">Cell membrane</keyword>
<proteinExistence type="predicted"/>
<keyword evidence="5 8" id="KW-0472">Membrane</keyword>
<comment type="caution">
    <text evidence="9">The sequence shown here is derived from an EMBL/GenBank/DDBJ whole genome shotgun (WGS) entry which is preliminary data.</text>
</comment>
<keyword evidence="10" id="KW-1185">Reference proteome</keyword>
<reference evidence="9 10" key="1">
    <citation type="journal article" date="2022" name="Allergy">
        <title>Genome assembly and annotation of Periplaneta americana reveal a comprehensive cockroach allergen profile.</title>
        <authorList>
            <person name="Wang L."/>
            <person name="Xiong Q."/>
            <person name="Saelim N."/>
            <person name="Wang L."/>
            <person name="Nong W."/>
            <person name="Wan A.T."/>
            <person name="Shi M."/>
            <person name="Liu X."/>
            <person name="Cao Q."/>
            <person name="Hui J.H.L."/>
            <person name="Sookrung N."/>
            <person name="Leung T.F."/>
            <person name="Tungtrongchitr A."/>
            <person name="Tsui S.K.W."/>
        </authorList>
    </citation>
    <scope>NUCLEOTIDE SEQUENCE [LARGE SCALE GENOMIC DNA]</scope>
    <source>
        <strain evidence="9">PWHHKU_190912</strain>
    </source>
</reference>
<keyword evidence="4 8" id="KW-1133">Transmembrane helix</keyword>
<evidence type="ECO:0000256" key="8">
    <source>
        <dbReference type="SAM" id="Phobius"/>
    </source>
</evidence>